<dbReference type="AlphaFoldDB" id="A0A9D7SX52"/>
<name>A0A9D7SX52_9BACT</name>
<proteinExistence type="predicted"/>
<protein>
    <submittedName>
        <fullName evidence="1">Uncharacterized protein</fullName>
    </submittedName>
</protein>
<reference evidence="1 2" key="1">
    <citation type="submission" date="2020-10" db="EMBL/GenBank/DDBJ databases">
        <title>Connecting structure to function with the recovery of over 1000 high-quality activated sludge metagenome-assembled genomes encoding full-length rRNA genes using long-read sequencing.</title>
        <authorList>
            <person name="Singleton C.M."/>
            <person name="Petriglieri F."/>
            <person name="Kristensen J.M."/>
            <person name="Kirkegaard R.H."/>
            <person name="Michaelsen T.Y."/>
            <person name="Andersen M.H."/>
            <person name="Karst S.M."/>
            <person name="Dueholm M.S."/>
            <person name="Nielsen P.H."/>
            <person name="Albertsen M."/>
        </authorList>
    </citation>
    <scope>NUCLEOTIDE SEQUENCE [LARGE SCALE GENOMIC DNA]</scope>
    <source>
        <strain evidence="1">Ribe_18-Q3-R11-54_MAXAC.273</strain>
    </source>
</reference>
<evidence type="ECO:0000313" key="1">
    <source>
        <dbReference type="EMBL" id="MBK9983851.1"/>
    </source>
</evidence>
<evidence type="ECO:0000313" key="2">
    <source>
        <dbReference type="Proteomes" id="UP000808337"/>
    </source>
</evidence>
<gene>
    <name evidence="1" type="ORF">IPP15_16030</name>
</gene>
<dbReference type="Proteomes" id="UP000808337">
    <property type="component" value="Unassembled WGS sequence"/>
</dbReference>
<organism evidence="1 2">
    <name type="scientific">Candidatus Opimibacter skivensis</name>
    <dbReference type="NCBI Taxonomy" id="2982028"/>
    <lineage>
        <taxon>Bacteria</taxon>
        <taxon>Pseudomonadati</taxon>
        <taxon>Bacteroidota</taxon>
        <taxon>Saprospiria</taxon>
        <taxon>Saprospirales</taxon>
        <taxon>Saprospiraceae</taxon>
        <taxon>Candidatus Opimibacter</taxon>
    </lineage>
</organism>
<comment type="caution">
    <text evidence="1">The sequence shown here is derived from an EMBL/GenBank/DDBJ whole genome shotgun (WGS) entry which is preliminary data.</text>
</comment>
<dbReference type="EMBL" id="JADKGY010000028">
    <property type="protein sequence ID" value="MBK9983851.1"/>
    <property type="molecule type" value="Genomic_DNA"/>
</dbReference>
<sequence>MELTGDLLGKIESDAISAVDGDLEGILEAVRRNMFPNSGAPLPKDVKEIALAVGRQSSRSGAQAAARAAALLMKSRTVGVETRTQTVNVIFDISTGPGGAPLPNNVIISQDVTPLDTTYDLITGMFVVIKTPDPVFPQVPAGAIFSPEIGLQCNQGIIKELAPRELYMVDRNGTTPVDSRFTRLELETKIVGNNLKLMSRFFTPPGFTFAVNNTLANQYYSYSITFELSRTKRRLGL</sequence>
<accession>A0A9D7SX52</accession>